<keyword evidence="3" id="KW-1185">Reference proteome</keyword>
<accession>A0A5D4H769</accession>
<gene>
    <name evidence="2" type="ORF">FXV77_06955</name>
</gene>
<sequence length="126" mass="14148">MKNWVNKAITYLDKSLGKVALELNEIDWKASLSPKNDKLCQHISSFSNLPGGGFLVFGVNDKTGELIGIDRIKATEIVDKLSSLCRDGVSPLVRIDHSIETYKEQSLLFIHIYESAIKLCTWQIKP</sequence>
<keyword evidence="2" id="KW-0067">ATP-binding</keyword>
<dbReference type="GO" id="GO:0005524">
    <property type="term" value="F:ATP binding"/>
    <property type="evidence" value="ECO:0007669"/>
    <property type="project" value="UniProtKB-KW"/>
</dbReference>
<dbReference type="Proteomes" id="UP000322362">
    <property type="component" value="Unassembled WGS sequence"/>
</dbReference>
<dbReference type="EMBL" id="VTAV01000003">
    <property type="protein sequence ID" value="TYR36911.1"/>
    <property type="molecule type" value="Genomic_DNA"/>
</dbReference>
<dbReference type="InterPro" id="IPR038461">
    <property type="entry name" value="Schlafen_AlbA_2_dom_sf"/>
</dbReference>
<dbReference type="InterPro" id="IPR007421">
    <property type="entry name" value="Schlafen_AlbA_2_dom"/>
</dbReference>
<comment type="caution">
    <text evidence="2">The sequence shown here is derived from an EMBL/GenBank/DDBJ whole genome shotgun (WGS) entry which is preliminary data.</text>
</comment>
<dbReference type="AlphaFoldDB" id="A0A5D4H769"/>
<keyword evidence="2" id="KW-0547">Nucleotide-binding</keyword>
<name>A0A5D4H769_9SPHI</name>
<organism evidence="2 3">
    <name type="scientific">Sphingobacterium phlebotomi</name>
    <dbReference type="NCBI Taxonomy" id="2605433"/>
    <lineage>
        <taxon>Bacteria</taxon>
        <taxon>Pseudomonadati</taxon>
        <taxon>Bacteroidota</taxon>
        <taxon>Sphingobacteriia</taxon>
        <taxon>Sphingobacteriales</taxon>
        <taxon>Sphingobacteriaceae</taxon>
        <taxon>Sphingobacterium</taxon>
    </lineage>
</organism>
<evidence type="ECO:0000313" key="3">
    <source>
        <dbReference type="Proteomes" id="UP000322362"/>
    </source>
</evidence>
<dbReference type="RefSeq" id="WP_148918498.1">
    <property type="nucleotide sequence ID" value="NZ_VTAV01000003.1"/>
</dbReference>
<reference evidence="2 3" key="1">
    <citation type="submission" date="2019-08" db="EMBL/GenBank/DDBJ databases">
        <title>Phlebobacter frassis gen. nov. sp. nov., a new member of family Sphingobacteriaceae isolated from sand fly rearing media.</title>
        <authorList>
            <person name="Kakumanu M.L."/>
            <person name="Marayati B.F."/>
            <person name="Wada-Katsumata A."/>
            <person name="Wasserberg G."/>
            <person name="Schal C."/>
            <person name="Apperson C.S."/>
            <person name="Ponnusamy L."/>
        </authorList>
    </citation>
    <scope>NUCLEOTIDE SEQUENCE [LARGE SCALE GENOMIC DNA]</scope>
    <source>
        <strain evidence="2 3">SSI9</strain>
    </source>
</reference>
<feature type="domain" description="Schlafen AlbA-2" evidence="1">
    <location>
        <begin position="22"/>
        <end position="116"/>
    </location>
</feature>
<proteinExistence type="predicted"/>
<dbReference type="Gene3D" id="3.30.950.30">
    <property type="entry name" value="Schlafen, AAA domain"/>
    <property type="match status" value="1"/>
</dbReference>
<dbReference type="Pfam" id="PF04326">
    <property type="entry name" value="SLFN_AlbA_2"/>
    <property type="match status" value="1"/>
</dbReference>
<protein>
    <submittedName>
        <fullName evidence="2">ATP-binding protein</fullName>
    </submittedName>
</protein>
<evidence type="ECO:0000259" key="1">
    <source>
        <dbReference type="Pfam" id="PF04326"/>
    </source>
</evidence>
<evidence type="ECO:0000313" key="2">
    <source>
        <dbReference type="EMBL" id="TYR36911.1"/>
    </source>
</evidence>